<protein>
    <submittedName>
        <fullName evidence="1">Uncharacterized protein</fullName>
    </submittedName>
</protein>
<dbReference type="Gene3D" id="6.10.110.10">
    <property type="match status" value="1"/>
</dbReference>
<keyword evidence="2" id="KW-1185">Reference proteome</keyword>
<gene>
    <name evidence="1" type="ORF">QBC34DRAFT_407387</name>
</gene>
<dbReference type="InterPro" id="IPR038213">
    <property type="entry name" value="IFI6/IFI27-like_sf"/>
</dbReference>
<proteinExistence type="predicted"/>
<comment type="caution">
    <text evidence="1">The sequence shown here is derived from an EMBL/GenBank/DDBJ whole genome shotgun (WGS) entry which is preliminary data.</text>
</comment>
<accession>A0AAV9GL55</accession>
<dbReference type="Proteomes" id="UP001321760">
    <property type="component" value="Unassembled WGS sequence"/>
</dbReference>
<name>A0AAV9GL55_9PEZI</name>
<dbReference type="AlphaFoldDB" id="A0AAV9GL55"/>
<evidence type="ECO:0000313" key="1">
    <source>
        <dbReference type="EMBL" id="KAK4448411.1"/>
    </source>
</evidence>
<sequence length="202" mass="19035">MSSSRLFQPNIALLSTSPRTTPLLRPLISSPLSTRNQRNVSTRPPSKLRKKMDSIARSAKAHAQVFVPVASSAASSVSQTISPGLQKAAGIAAAGASLAAANPIAAACGVAAVGGLAVVAAPAILTAPALAAAGFTSAGPAAGSIAAGVQGANVVAGGLFATCQSAAMGGYGVAAVAGAAQAVGGAVAAAGGAAAAALSKKK</sequence>
<dbReference type="EMBL" id="MU865943">
    <property type="protein sequence ID" value="KAK4448411.1"/>
    <property type="molecule type" value="Genomic_DNA"/>
</dbReference>
<organism evidence="1 2">
    <name type="scientific">Podospora aff. communis PSN243</name>
    <dbReference type="NCBI Taxonomy" id="3040156"/>
    <lineage>
        <taxon>Eukaryota</taxon>
        <taxon>Fungi</taxon>
        <taxon>Dikarya</taxon>
        <taxon>Ascomycota</taxon>
        <taxon>Pezizomycotina</taxon>
        <taxon>Sordariomycetes</taxon>
        <taxon>Sordariomycetidae</taxon>
        <taxon>Sordariales</taxon>
        <taxon>Podosporaceae</taxon>
        <taxon>Podospora</taxon>
    </lineage>
</organism>
<evidence type="ECO:0000313" key="2">
    <source>
        <dbReference type="Proteomes" id="UP001321760"/>
    </source>
</evidence>
<reference evidence="1" key="2">
    <citation type="submission" date="2023-05" db="EMBL/GenBank/DDBJ databases">
        <authorList>
            <consortium name="Lawrence Berkeley National Laboratory"/>
            <person name="Steindorff A."/>
            <person name="Hensen N."/>
            <person name="Bonometti L."/>
            <person name="Westerberg I."/>
            <person name="Brannstrom I.O."/>
            <person name="Guillou S."/>
            <person name="Cros-Aarteil S."/>
            <person name="Calhoun S."/>
            <person name="Haridas S."/>
            <person name="Kuo A."/>
            <person name="Mondo S."/>
            <person name="Pangilinan J."/>
            <person name="Riley R."/>
            <person name="Labutti K."/>
            <person name="Andreopoulos B."/>
            <person name="Lipzen A."/>
            <person name="Chen C."/>
            <person name="Yanf M."/>
            <person name="Daum C."/>
            <person name="Ng V."/>
            <person name="Clum A."/>
            <person name="Ohm R."/>
            <person name="Martin F."/>
            <person name="Silar P."/>
            <person name="Natvig D."/>
            <person name="Lalanne C."/>
            <person name="Gautier V."/>
            <person name="Ament-Velasquez S.L."/>
            <person name="Kruys A."/>
            <person name="Hutchinson M.I."/>
            <person name="Powell A.J."/>
            <person name="Barry K."/>
            <person name="Miller A.N."/>
            <person name="Grigoriev I.V."/>
            <person name="Debuchy R."/>
            <person name="Gladieux P."/>
            <person name="Thoren M.H."/>
            <person name="Johannesson H."/>
        </authorList>
    </citation>
    <scope>NUCLEOTIDE SEQUENCE</scope>
    <source>
        <strain evidence="1">PSN243</strain>
    </source>
</reference>
<reference evidence="1" key="1">
    <citation type="journal article" date="2023" name="Mol. Phylogenet. Evol.">
        <title>Genome-scale phylogeny and comparative genomics of the fungal order Sordariales.</title>
        <authorList>
            <person name="Hensen N."/>
            <person name="Bonometti L."/>
            <person name="Westerberg I."/>
            <person name="Brannstrom I.O."/>
            <person name="Guillou S."/>
            <person name="Cros-Aarteil S."/>
            <person name="Calhoun S."/>
            <person name="Haridas S."/>
            <person name="Kuo A."/>
            <person name="Mondo S."/>
            <person name="Pangilinan J."/>
            <person name="Riley R."/>
            <person name="LaButti K."/>
            <person name="Andreopoulos B."/>
            <person name="Lipzen A."/>
            <person name="Chen C."/>
            <person name="Yan M."/>
            <person name="Daum C."/>
            <person name="Ng V."/>
            <person name="Clum A."/>
            <person name="Steindorff A."/>
            <person name="Ohm R.A."/>
            <person name="Martin F."/>
            <person name="Silar P."/>
            <person name="Natvig D.O."/>
            <person name="Lalanne C."/>
            <person name="Gautier V."/>
            <person name="Ament-Velasquez S.L."/>
            <person name="Kruys A."/>
            <person name="Hutchinson M.I."/>
            <person name="Powell A.J."/>
            <person name="Barry K."/>
            <person name="Miller A.N."/>
            <person name="Grigoriev I.V."/>
            <person name="Debuchy R."/>
            <person name="Gladieux P."/>
            <person name="Hiltunen Thoren M."/>
            <person name="Johannesson H."/>
        </authorList>
    </citation>
    <scope>NUCLEOTIDE SEQUENCE</scope>
    <source>
        <strain evidence="1">PSN243</strain>
    </source>
</reference>